<dbReference type="KEGG" id="sinu:IMZ28_08220"/>
<dbReference type="Proteomes" id="UP000595074">
    <property type="component" value="Chromosome"/>
</dbReference>
<reference evidence="2 3" key="1">
    <citation type="submission" date="2020-10" db="EMBL/GenBank/DDBJ databases">
        <title>The genome of sulfurovum sp.</title>
        <authorList>
            <person name="Xie S."/>
            <person name="Shao Z."/>
            <person name="Jiang L."/>
        </authorList>
    </citation>
    <scope>NUCLEOTIDE SEQUENCE [LARGE SCALE GENOMIC DNA]</scope>
    <source>
        <strain evidence="2 3">ST-419</strain>
    </source>
</reference>
<dbReference type="Pfam" id="PF01464">
    <property type="entry name" value="SLT"/>
    <property type="match status" value="1"/>
</dbReference>
<dbReference type="Gene3D" id="1.10.530.10">
    <property type="match status" value="1"/>
</dbReference>
<dbReference type="SUPFAM" id="SSF53955">
    <property type="entry name" value="Lysozyme-like"/>
    <property type="match status" value="1"/>
</dbReference>
<dbReference type="InterPro" id="IPR023346">
    <property type="entry name" value="Lysozyme-like_dom_sf"/>
</dbReference>
<protein>
    <submittedName>
        <fullName evidence="2">Transglycosylase SLT domain-containing protein</fullName>
    </submittedName>
</protein>
<evidence type="ECO:0000259" key="1">
    <source>
        <dbReference type="Pfam" id="PF01464"/>
    </source>
</evidence>
<gene>
    <name evidence="2" type="ORF">IMZ28_08220</name>
</gene>
<accession>A0A7M1S8F4</accession>
<proteinExistence type="predicted"/>
<organism evidence="2 3">
    <name type="scientific">Sulfurovum indicum</name>
    <dbReference type="NCBI Taxonomy" id="2779528"/>
    <lineage>
        <taxon>Bacteria</taxon>
        <taxon>Pseudomonadati</taxon>
        <taxon>Campylobacterota</taxon>
        <taxon>Epsilonproteobacteria</taxon>
        <taxon>Campylobacterales</taxon>
        <taxon>Sulfurovaceae</taxon>
        <taxon>Sulfurovum</taxon>
    </lineage>
</organism>
<name>A0A7M1S8F4_9BACT</name>
<dbReference type="InterPro" id="IPR008258">
    <property type="entry name" value="Transglycosylase_SLT_dom_1"/>
</dbReference>
<evidence type="ECO:0000313" key="3">
    <source>
        <dbReference type="Proteomes" id="UP000595074"/>
    </source>
</evidence>
<dbReference type="EMBL" id="CP063164">
    <property type="protein sequence ID" value="QOR63019.1"/>
    <property type="molecule type" value="Genomic_DNA"/>
</dbReference>
<dbReference type="AlphaFoldDB" id="A0A7M1S8F4"/>
<keyword evidence="3" id="KW-1185">Reference proteome</keyword>
<evidence type="ECO:0000313" key="2">
    <source>
        <dbReference type="EMBL" id="QOR63019.1"/>
    </source>
</evidence>
<sequence length="142" mass="16701">MQKIVKKIVKIESTTGSYHAYNRKSGAYGRYQIMPKTARAYAKRLGIPYSKWKLPRNQDRIFQAILKDNIRALKKNGIKISAFTIYGAHQQGAGGFNAIMKNKKLTRQLERNLRNNLPKKLRKTHRSKLTMVWKDYWRKKFS</sequence>
<feature type="domain" description="Transglycosylase SLT" evidence="1">
    <location>
        <begin position="2"/>
        <end position="97"/>
    </location>
</feature>